<proteinExistence type="predicted"/>
<accession>A0A9D3MIK5</accession>
<protein>
    <submittedName>
        <fullName evidence="1">Uncharacterized protein</fullName>
    </submittedName>
</protein>
<evidence type="ECO:0000313" key="2">
    <source>
        <dbReference type="Proteomes" id="UP001044222"/>
    </source>
</evidence>
<dbReference type="Proteomes" id="UP001044222">
    <property type="component" value="Unassembled WGS sequence"/>
</dbReference>
<sequence length="119" mass="13049">MGLGSLVLSQERQHFKEFLPEIVPERAASPFLFTPTAGTFRLEKVTAEGLRGELATEIASPCLRKNPDRCAISLSLRLLPGADPCPPEDPESILPNVLRWLHEDAMKPTAPHRSPALGQ</sequence>
<name>A0A9D3MIK5_ANGAN</name>
<comment type="caution">
    <text evidence="1">The sequence shown here is derived from an EMBL/GenBank/DDBJ whole genome shotgun (WGS) entry which is preliminary data.</text>
</comment>
<organism evidence="1 2">
    <name type="scientific">Anguilla anguilla</name>
    <name type="common">European freshwater eel</name>
    <name type="synonym">Muraena anguilla</name>
    <dbReference type="NCBI Taxonomy" id="7936"/>
    <lineage>
        <taxon>Eukaryota</taxon>
        <taxon>Metazoa</taxon>
        <taxon>Chordata</taxon>
        <taxon>Craniata</taxon>
        <taxon>Vertebrata</taxon>
        <taxon>Euteleostomi</taxon>
        <taxon>Actinopterygii</taxon>
        <taxon>Neopterygii</taxon>
        <taxon>Teleostei</taxon>
        <taxon>Anguilliformes</taxon>
        <taxon>Anguillidae</taxon>
        <taxon>Anguilla</taxon>
    </lineage>
</organism>
<dbReference type="EMBL" id="JAFIRN010000005">
    <property type="protein sequence ID" value="KAG5849459.1"/>
    <property type="molecule type" value="Genomic_DNA"/>
</dbReference>
<gene>
    <name evidence="1" type="ORF">ANANG_G00110680</name>
</gene>
<evidence type="ECO:0000313" key="1">
    <source>
        <dbReference type="EMBL" id="KAG5849459.1"/>
    </source>
</evidence>
<keyword evidence="2" id="KW-1185">Reference proteome</keyword>
<dbReference type="AlphaFoldDB" id="A0A9D3MIK5"/>
<reference evidence="1" key="1">
    <citation type="submission" date="2021-01" db="EMBL/GenBank/DDBJ databases">
        <title>A chromosome-scale assembly of European eel, Anguilla anguilla.</title>
        <authorList>
            <person name="Henkel C."/>
            <person name="Jong-Raadsen S.A."/>
            <person name="Dufour S."/>
            <person name="Weltzien F.-A."/>
            <person name="Palstra A.P."/>
            <person name="Pelster B."/>
            <person name="Spaink H.P."/>
            <person name="Van Den Thillart G.E."/>
            <person name="Jansen H."/>
            <person name="Zahm M."/>
            <person name="Klopp C."/>
            <person name="Cedric C."/>
            <person name="Louis A."/>
            <person name="Berthelot C."/>
            <person name="Parey E."/>
            <person name="Roest Crollius H."/>
            <person name="Montfort J."/>
            <person name="Robinson-Rechavi M."/>
            <person name="Bucao C."/>
            <person name="Bouchez O."/>
            <person name="Gislard M."/>
            <person name="Lluch J."/>
            <person name="Milhes M."/>
            <person name="Lampietro C."/>
            <person name="Lopez Roques C."/>
            <person name="Donnadieu C."/>
            <person name="Braasch I."/>
            <person name="Desvignes T."/>
            <person name="Postlethwait J."/>
            <person name="Bobe J."/>
            <person name="Guiguen Y."/>
            <person name="Dirks R."/>
        </authorList>
    </citation>
    <scope>NUCLEOTIDE SEQUENCE</scope>
    <source>
        <strain evidence="1">Tag_6206</strain>
        <tissue evidence="1">Liver</tissue>
    </source>
</reference>